<name>A0A0G4GQI8_VITBC</name>
<evidence type="ECO:0000256" key="1">
    <source>
        <dbReference type="SAM" id="MobiDB-lite"/>
    </source>
</evidence>
<dbReference type="InParanoid" id="A0A0G4GQI8"/>
<feature type="compositionally biased region" description="Acidic residues" evidence="1">
    <location>
        <begin position="256"/>
        <end position="275"/>
    </location>
</feature>
<keyword evidence="3" id="KW-1185">Reference proteome</keyword>
<dbReference type="Proteomes" id="UP000041254">
    <property type="component" value="Unassembled WGS sequence"/>
</dbReference>
<feature type="region of interest" description="Disordered" evidence="1">
    <location>
        <begin position="154"/>
        <end position="175"/>
    </location>
</feature>
<feature type="region of interest" description="Disordered" evidence="1">
    <location>
        <begin position="1"/>
        <end position="27"/>
    </location>
</feature>
<feature type="region of interest" description="Disordered" evidence="1">
    <location>
        <begin position="201"/>
        <end position="275"/>
    </location>
</feature>
<feature type="compositionally biased region" description="Basic and acidic residues" evidence="1">
    <location>
        <begin position="13"/>
        <end position="25"/>
    </location>
</feature>
<proteinExistence type="predicted"/>
<protein>
    <submittedName>
        <fullName evidence="2">Uncharacterized protein</fullName>
    </submittedName>
</protein>
<dbReference type="VEuPathDB" id="CryptoDB:Vbra_18384"/>
<feature type="compositionally biased region" description="Basic and acidic residues" evidence="1">
    <location>
        <begin position="223"/>
        <end position="247"/>
    </location>
</feature>
<feature type="compositionally biased region" description="Basic residues" evidence="1">
    <location>
        <begin position="1"/>
        <end position="12"/>
    </location>
</feature>
<evidence type="ECO:0000313" key="3">
    <source>
        <dbReference type="Proteomes" id="UP000041254"/>
    </source>
</evidence>
<feature type="compositionally biased region" description="Low complexity" evidence="1">
    <location>
        <begin position="207"/>
        <end position="222"/>
    </location>
</feature>
<organism evidence="2 3">
    <name type="scientific">Vitrella brassicaformis (strain CCMP3155)</name>
    <dbReference type="NCBI Taxonomy" id="1169540"/>
    <lineage>
        <taxon>Eukaryota</taxon>
        <taxon>Sar</taxon>
        <taxon>Alveolata</taxon>
        <taxon>Colpodellida</taxon>
        <taxon>Vitrellaceae</taxon>
        <taxon>Vitrella</taxon>
    </lineage>
</organism>
<dbReference type="EMBL" id="CDMY01000759">
    <property type="protein sequence ID" value="CEM32730.1"/>
    <property type="molecule type" value="Genomic_DNA"/>
</dbReference>
<sequence length="275" mass="30340">MSGAAKGKKQLRKEKERKREQKEAEAAEAIAQENQAIADYSFKYNDYGERLHEMRARVAEAEYDIGRLNITLEYLNQNVPNGTPLYRKAGHIFVLSSKKGICRHINNQMVKQSNELPPLKMGVAQVEAQRREALSNIQEIVYNRQKRYQKVAKHMDTKSLLAPPPPNPTISKTDASKLSYKTLEHKMTKADGVVRPLVGSEQRDADAAAAPDAGAAEGPRPADGADRNDGKAAEERPIDGNGDRDGADELGGGDSEWVDDPDPDDDGDEDGNDME</sequence>
<gene>
    <name evidence="2" type="ORF">Vbra_18384</name>
</gene>
<evidence type="ECO:0000313" key="2">
    <source>
        <dbReference type="EMBL" id="CEM32730.1"/>
    </source>
</evidence>
<accession>A0A0G4GQI8</accession>
<reference evidence="2 3" key="1">
    <citation type="submission" date="2014-11" db="EMBL/GenBank/DDBJ databases">
        <authorList>
            <person name="Zhu J."/>
            <person name="Qi W."/>
            <person name="Song R."/>
        </authorList>
    </citation>
    <scope>NUCLEOTIDE SEQUENCE [LARGE SCALE GENOMIC DNA]</scope>
</reference>
<dbReference type="AlphaFoldDB" id="A0A0G4GQI8"/>
<dbReference type="SUPFAM" id="SSF46579">
    <property type="entry name" value="Prefoldin"/>
    <property type="match status" value="1"/>
</dbReference>